<evidence type="ECO:0000313" key="2">
    <source>
        <dbReference type="Proteomes" id="UP001154078"/>
    </source>
</evidence>
<protein>
    <submittedName>
        <fullName evidence="1">Uncharacterized protein</fullName>
    </submittedName>
</protein>
<reference evidence="1" key="1">
    <citation type="submission" date="2021-12" db="EMBL/GenBank/DDBJ databases">
        <authorList>
            <person name="King R."/>
        </authorList>
    </citation>
    <scope>NUCLEOTIDE SEQUENCE</scope>
</reference>
<keyword evidence="2" id="KW-1185">Reference proteome</keyword>
<dbReference type="Proteomes" id="UP001154078">
    <property type="component" value="Chromosome 8"/>
</dbReference>
<sequence>MASAIGLNIKLRTSNSSYESAADKPMISTKCTEFDEDSYLNKLYLEDTYCSMGIPRSNSNYLCIFENLDTAPAVSNKSIKYPVHANGPPALEKYLKRYHVTSHIGQTILDYNYEPTYAPITKTACLDINNGADVIYLENRDVGVLSRGVQQRDDGGCDMSASTKSMTATYTTGFTQKYSQPLEKPYYIRPGSSANTKKTQPQVHLGLLPTPKINPATKTTDIQNSSLYYEVVFTMETESRIDSLYPNSNCVHGPWDEATFIANKHVVYKGGAPTLLGFNDRGLSA</sequence>
<name>A0A9P0BGN1_BRAAE</name>
<dbReference type="SUPFAM" id="SSF88645">
    <property type="entry name" value="ssDNA viruses"/>
    <property type="match status" value="1"/>
</dbReference>
<dbReference type="EMBL" id="OV121139">
    <property type="protein sequence ID" value="CAH0562761.1"/>
    <property type="molecule type" value="Genomic_DNA"/>
</dbReference>
<evidence type="ECO:0000313" key="1">
    <source>
        <dbReference type="EMBL" id="CAH0562761.1"/>
    </source>
</evidence>
<dbReference type="OrthoDB" id="7456800at2759"/>
<dbReference type="Pfam" id="PF02336">
    <property type="entry name" value="Denso_VP4"/>
    <property type="match status" value="1"/>
</dbReference>
<accession>A0A9P0BGN1</accession>
<proteinExistence type="predicted"/>
<dbReference type="AlphaFoldDB" id="A0A9P0BGN1"/>
<dbReference type="InterPro" id="IPR003433">
    <property type="entry name" value="Capsid_VP4_densovirus"/>
</dbReference>
<gene>
    <name evidence="1" type="ORF">MELIAE_LOCUS11784</name>
</gene>
<organism evidence="1 2">
    <name type="scientific">Brassicogethes aeneus</name>
    <name type="common">Rape pollen beetle</name>
    <name type="synonym">Meligethes aeneus</name>
    <dbReference type="NCBI Taxonomy" id="1431903"/>
    <lineage>
        <taxon>Eukaryota</taxon>
        <taxon>Metazoa</taxon>
        <taxon>Ecdysozoa</taxon>
        <taxon>Arthropoda</taxon>
        <taxon>Hexapoda</taxon>
        <taxon>Insecta</taxon>
        <taxon>Pterygota</taxon>
        <taxon>Neoptera</taxon>
        <taxon>Endopterygota</taxon>
        <taxon>Coleoptera</taxon>
        <taxon>Polyphaga</taxon>
        <taxon>Cucujiformia</taxon>
        <taxon>Nitidulidae</taxon>
        <taxon>Meligethinae</taxon>
        <taxon>Brassicogethes</taxon>
    </lineage>
</organism>
<dbReference type="InterPro" id="IPR016184">
    <property type="entry name" value="Capsid/spike_ssDNA_virus"/>
</dbReference>